<evidence type="ECO:0000256" key="1">
    <source>
        <dbReference type="SAM" id="Phobius"/>
    </source>
</evidence>
<reference evidence="2 3" key="1">
    <citation type="submission" date="2021-06" db="EMBL/GenBank/DDBJ databases">
        <title>Caerostris extrusa draft genome.</title>
        <authorList>
            <person name="Kono N."/>
            <person name="Arakawa K."/>
        </authorList>
    </citation>
    <scope>NUCLEOTIDE SEQUENCE [LARGE SCALE GENOMIC DNA]</scope>
</reference>
<name>A0AAV4YEN3_CAEEX</name>
<keyword evidence="1" id="KW-1133">Transmembrane helix</keyword>
<feature type="transmembrane region" description="Helical" evidence="1">
    <location>
        <begin position="29"/>
        <end position="47"/>
    </location>
</feature>
<protein>
    <submittedName>
        <fullName evidence="2">Uncharacterized protein</fullName>
    </submittedName>
</protein>
<accession>A0AAV4YEN3</accession>
<dbReference type="EMBL" id="BPLR01019123">
    <property type="protein sequence ID" value="GIZ04690.1"/>
    <property type="molecule type" value="Genomic_DNA"/>
</dbReference>
<keyword evidence="3" id="KW-1185">Reference proteome</keyword>
<keyword evidence="1" id="KW-0812">Transmembrane</keyword>
<comment type="caution">
    <text evidence="2">The sequence shown here is derived from an EMBL/GenBank/DDBJ whole genome shotgun (WGS) entry which is preliminary data.</text>
</comment>
<dbReference type="Proteomes" id="UP001054945">
    <property type="component" value="Unassembled WGS sequence"/>
</dbReference>
<keyword evidence="1" id="KW-0472">Membrane</keyword>
<gene>
    <name evidence="2" type="ORF">CEXT_9611</name>
</gene>
<dbReference type="AlphaFoldDB" id="A0AAV4YEN3"/>
<evidence type="ECO:0000313" key="3">
    <source>
        <dbReference type="Proteomes" id="UP001054945"/>
    </source>
</evidence>
<evidence type="ECO:0000313" key="2">
    <source>
        <dbReference type="EMBL" id="GIZ04690.1"/>
    </source>
</evidence>
<organism evidence="2 3">
    <name type="scientific">Caerostris extrusa</name>
    <name type="common">Bark spider</name>
    <name type="synonym">Caerostris bankana</name>
    <dbReference type="NCBI Taxonomy" id="172846"/>
    <lineage>
        <taxon>Eukaryota</taxon>
        <taxon>Metazoa</taxon>
        <taxon>Ecdysozoa</taxon>
        <taxon>Arthropoda</taxon>
        <taxon>Chelicerata</taxon>
        <taxon>Arachnida</taxon>
        <taxon>Araneae</taxon>
        <taxon>Araneomorphae</taxon>
        <taxon>Entelegynae</taxon>
        <taxon>Araneoidea</taxon>
        <taxon>Araneidae</taxon>
        <taxon>Caerostris</taxon>
    </lineage>
</organism>
<sequence>MYIYTGILTQVDCTEVKGSILGSQFHDSLFPIGLGSVLSGILLFLWCDRWRYLGLNDAVCHRFRCSAANQWTLIHRQYKKNFVVVFGAWRHLGLE</sequence>
<proteinExistence type="predicted"/>